<dbReference type="GO" id="GO:0016020">
    <property type="term" value="C:membrane"/>
    <property type="evidence" value="ECO:0007669"/>
    <property type="project" value="UniProtKB-SubCell"/>
</dbReference>
<comment type="pathway">
    <text evidence="5">Nucleotide-sugar biosynthesis; CMP-3-deoxy-D-manno-octulosonate biosynthesis; CMP-3-deoxy-D-manno-octulosonate from 3-deoxy-D-manno-octulosonate and CTP: step 1/1.</text>
</comment>
<dbReference type="EC" id="2.7.7.38" evidence="5"/>
<dbReference type="RefSeq" id="WP_091639698.1">
    <property type="nucleotide sequence ID" value="NZ_FOEG01000001.1"/>
</dbReference>
<reference evidence="6 7" key="1">
    <citation type="submission" date="2016-10" db="EMBL/GenBank/DDBJ databases">
        <authorList>
            <person name="de Groot N.N."/>
        </authorList>
    </citation>
    <scope>NUCLEOTIDE SEQUENCE [LARGE SCALE GENOMIC DNA]</scope>
    <source>
        <strain evidence="6 7">CGMCC 1.6291</strain>
    </source>
</reference>
<dbReference type="InterPro" id="IPR029044">
    <property type="entry name" value="Nucleotide-diphossugar_trans"/>
</dbReference>
<keyword evidence="7" id="KW-1185">Reference proteome</keyword>
<dbReference type="Pfam" id="PF02348">
    <property type="entry name" value="CTP_transf_3"/>
    <property type="match status" value="1"/>
</dbReference>
<dbReference type="CDD" id="cd02517">
    <property type="entry name" value="CMP-KDO-Synthetase"/>
    <property type="match status" value="1"/>
</dbReference>
<dbReference type="UniPathway" id="UPA00358">
    <property type="reaction ID" value="UER00476"/>
</dbReference>
<name>A0A1H8QF88_9GAMM</name>
<organism evidence="6 7">
    <name type="scientific">Aquisalimonas asiatica</name>
    <dbReference type="NCBI Taxonomy" id="406100"/>
    <lineage>
        <taxon>Bacteria</taxon>
        <taxon>Pseudomonadati</taxon>
        <taxon>Pseudomonadota</taxon>
        <taxon>Gammaproteobacteria</taxon>
        <taxon>Chromatiales</taxon>
        <taxon>Ectothiorhodospiraceae</taxon>
        <taxon>Aquisalimonas</taxon>
    </lineage>
</organism>
<keyword evidence="3 5" id="KW-0548">Nucleotidyltransferase</keyword>
<dbReference type="Gene3D" id="3.90.550.10">
    <property type="entry name" value="Spore Coat Polysaccharide Biosynthesis Protein SpsA, Chain A"/>
    <property type="match status" value="1"/>
</dbReference>
<protein>
    <recommendedName>
        <fullName evidence="5">3-deoxy-manno-octulosonate cytidylyltransferase</fullName>
        <ecNumber evidence="5">2.7.7.38</ecNumber>
    </recommendedName>
    <alternativeName>
        <fullName evidence="5">CMP-2-keto-3-deoxyoctulosonic acid synthase</fullName>
        <shortName evidence="5">CKS</shortName>
        <shortName evidence="5">CMP-KDO synthase</shortName>
    </alternativeName>
</protein>
<dbReference type="PANTHER" id="PTHR42866:SF2">
    <property type="entry name" value="3-DEOXY-MANNO-OCTULOSONATE CYTIDYLYLTRANSFERASE, MITOCHONDRIAL"/>
    <property type="match status" value="1"/>
</dbReference>
<dbReference type="Proteomes" id="UP000199657">
    <property type="component" value="Unassembled WGS sequence"/>
</dbReference>
<comment type="function">
    <text evidence="5">Activates KDO (a required 8-carbon sugar) for incorporation into bacterial lipopolysaccharide in Gram-negative bacteria.</text>
</comment>
<dbReference type="EMBL" id="FOEG01000001">
    <property type="protein sequence ID" value="SEO52706.1"/>
    <property type="molecule type" value="Genomic_DNA"/>
</dbReference>
<dbReference type="AlphaFoldDB" id="A0A1H8QF88"/>
<evidence type="ECO:0000313" key="6">
    <source>
        <dbReference type="EMBL" id="SEO52706.1"/>
    </source>
</evidence>
<dbReference type="GO" id="GO:0009103">
    <property type="term" value="P:lipopolysaccharide biosynthetic process"/>
    <property type="evidence" value="ECO:0007669"/>
    <property type="project" value="UniProtKB-UniRule"/>
</dbReference>
<dbReference type="HAMAP" id="MF_00057">
    <property type="entry name" value="KdsB"/>
    <property type="match status" value="1"/>
</dbReference>
<dbReference type="OrthoDB" id="9815559at2"/>
<dbReference type="NCBIfam" id="NF003952">
    <property type="entry name" value="PRK05450.1-5"/>
    <property type="match status" value="1"/>
</dbReference>
<evidence type="ECO:0000313" key="7">
    <source>
        <dbReference type="Proteomes" id="UP000199657"/>
    </source>
</evidence>
<evidence type="ECO:0000256" key="3">
    <source>
        <dbReference type="ARBA" id="ARBA00022695"/>
    </source>
</evidence>
<dbReference type="GO" id="GO:0008690">
    <property type="term" value="F:3-deoxy-manno-octulosonate cytidylyltransferase activity"/>
    <property type="evidence" value="ECO:0007669"/>
    <property type="project" value="UniProtKB-UniRule"/>
</dbReference>
<dbReference type="NCBIfam" id="NF003950">
    <property type="entry name" value="PRK05450.1-3"/>
    <property type="match status" value="1"/>
</dbReference>
<comment type="similarity">
    <text evidence="5">Belongs to the KdsB family.</text>
</comment>
<keyword evidence="4 5" id="KW-0448">Lipopolysaccharide biosynthesis</keyword>
<dbReference type="InterPro" id="IPR003329">
    <property type="entry name" value="Cytidylyl_trans"/>
</dbReference>
<dbReference type="FunFam" id="3.90.550.10:FF:000011">
    <property type="entry name" value="3-deoxy-manno-octulosonate cytidylyltransferase"/>
    <property type="match status" value="1"/>
</dbReference>
<accession>A0A1H8QF88</accession>
<proteinExistence type="inferred from homology"/>
<dbReference type="GO" id="GO:0005829">
    <property type="term" value="C:cytosol"/>
    <property type="evidence" value="ECO:0007669"/>
    <property type="project" value="TreeGrafter"/>
</dbReference>
<dbReference type="InterPro" id="IPR004528">
    <property type="entry name" value="KdsB"/>
</dbReference>
<evidence type="ECO:0000256" key="5">
    <source>
        <dbReference type="HAMAP-Rule" id="MF_00057"/>
    </source>
</evidence>
<comment type="subcellular location">
    <subcellularLocation>
        <location evidence="5">Cytoplasm</location>
    </subcellularLocation>
    <subcellularLocation>
        <location evidence="1">Membrane</location>
    </subcellularLocation>
</comment>
<gene>
    <name evidence="5" type="primary">kdsB</name>
    <name evidence="6" type="ORF">SAMN04488052_101541</name>
</gene>
<dbReference type="STRING" id="406100.SAMN04488052_101541"/>
<keyword evidence="2 5" id="KW-0808">Transferase</keyword>
<dbReference type="GO" id="GO:0033468">
    <property type="term" value="P:CMP-keto-3-deoxy-D-manno-octulosonic acid biosynthetic process"/>
    <property type="evidence" value="ECO:0007669"/>
    <property type="project" value="UniProtKB-UniRule"/>
</dbReference>
<keyword evidence="5" id="KW-0963">Cytoplasm</keyword>
<dbReference type="NCBIfam" id="TIGR00466">
    <property type="entry name" value="kdsB"/>
    <property type="match status" value="1"/>
</dbReference>
<evidence type="ECO:0000256" key="1">
    <source>
        <dbReference type="ARBA" id="ARBA00004370"/>
    </source>
</evidence>
<evidence type="ECO:0000256" key="4">
    <source>
        <dbReference type="ARBA" id="ARBA00022985"/>
    </source>
</evidence>
<sequence length="261" mass="28894">MSFLVVIPARYASTRFPGKPLADLAGWPMIRHVVERGRESGAERVIVATDDARIESTCHDLGVEVVRTRADHPSGTDRLAEVAGQLGLDDDAVVVNVQGDEPLMPPAFIRQVADALAQNPETPVATLVTPLQSLDELRNPNVVKAVRDRSGHALYFSRAPIPWDRDHGGTPDHLAGWWRHLGIYAYRAAFLRRYPELEPAPIEETESLEQLRVLWHGLRIHAGTVDGDAGPGVDRPEDLERVRQHLLDRTAQRSEEGSGNE</sequence>
<dbReference type="PANTHER" id="PTHR42866">
    <property type="entry name" value="3-DEOXY-MANNO-OCTULOSONATE CYTIDYLYLTRANSFERASE"/>
    <property type="match status" value="1"/>
</dbReference>
<comment type="catalytic activity">
    <reaction evidence="5">
        <text>3-deoxy-alpha-D-manno-oct-2-ulosonate + CTP = CMP-3-deoxy-beta-D-manno-octulosonate + diphosphate</text>
        <dbReference type="Rhea" id="RHEA:23448"/>
        <dbReference type="ChEBI" id="CHEBI:33019"/>
        <dbReference type="ChEBI" id="CHEBI:37563"/>
        <dbReference type="ChEBI" id="CHEBI:85986"/>
        <dbReference type="ChEBI" id="CHEBI:85987"/>
        <dbReference type="EC" id="2.7.7.38"/>
    </reaction>
</comment>
<dbReference type="SUPFAM" id="SSF53448">
    <property type="entry name" value="Nucleotide-diphospho-sugar transferases"/>
    <property type="match status" value="1"/>
</dbReference>
<dbReference type="NCBIfam" id="NF009905">
    <property type="entry name" value="PRK13368.1"/>
    <property type="match status" value="1"/>
</dbReference>
<evidence type="ECO:0000256" key="2">
    <source>
        <dbReference type="ARBA" id="ARBA00022679"/>
    </source>
</evidence>